<dbReference type="PANTHER" id="PTHR43884:SF12">
    <property type="entry name" value="ISOVALERYL-COA DEHYDROGENASE, MITOCHONDRIAL-RELATED"/>
    <property type="match status" value="1"/>
</dbReference>
<dbReference type="PANTHER" id="PTHR43884">
    <property type="entry name" value="ACYL-COA DEHYDROGENASE"/>
    <property type="match status" value="1"/>
</dbReference>
<feature type="domain" description="Acyl-CoA dehydrogenase/oxidase C-terminal" evidence="2">
    <location>
        <begin position="1"/>
        <end position="63"/>
    </location>
</feature>
<protein>
    <submittedName>
        <fullName evidence="3">Acyl-CoA dehydrogenase</fullName>
    </submittedName>
</protein>
<dbReference type="SUPFAM" id="SSF47203">
    <property type="entry name" value="Acyl-CoA dehydrogenase C-terminal domain-like"/>
    <property type="match status" value="1"/>
</dbReference>
<dbReference type="GO" id="GO:0003995">
    <property type="term" value="F:acyl-CoA dehydrogenase activity"/>
    <property type="evidence" value="ECO:0007669"/>
    <property type="project" value="InterPro"/>
</dbReference>
<name>A0A8T8HTZ3_9PSEU</name>
<dbReference type="Proteomes" id="UP000671828">
    <property type="component" value="Chromosome"/>
</dbReference>
<dbReference type="PROSITE" id="PS00073">
    <property type="entry name" value="ACYL_COA_DH_2"/>
    <property type="match status" value="1"/>
</dbReference>
<organism evidence="3 4">
    <name type="scientific">Saccharothrix algeriensis</name>
    <dbReference type="NCBI Taxonomy" id="173560"/>
    <lineage>
        <taxon>Bacteria</taxon>
        <taxon>Bacillati</taxon>
        <taxon>Actinomycetota</taxon>
        <taxon>Actinomycetes</taxon>
        <taxon>Pseudonocardiales</taxon>
        <taxon>Pseudonocardiaceae</taxon>
        <taxon>Saccharothrix</taxon>
    </lineage>
</organism>
<accession>A0A8T8HTZ3</accession>
<evidence type="ECO:0000313" key="3">
    <source>
        <dbReference type="EMBL" id="QTR01670.1"/>
    </source>
</evidence>
<evidence type="ECO:0000259" key="2">
    <source>
        <dbReference type="Pfam" id="PF00441"/>
    </source>
</evidence>
<dbReference type="EMBL" id="CP072788">
    <property type="protein sequence ID" value="QTR01670.1"/>
    <property type="molecule type" value="Genomic_DNA"/>
</dbReference>
<evidence type="ECO:0000256" key="1">
    <source>
        <dbReference type="ARBA" id="ARBA00022630"/>
    </source>
</evidence>
<dbReference type="Pfam" id="PF00441">
    <property type="entry name" value="Acyl-CoA_dh_1"/>
    <property type="match status" value="1"/>
</dbReference>
<sequence length="66" mass="7267">EASIAKLVSSEAAMDNAREATQVFGGYGFMNEYPVGRFYRDAKILEIGEGTSEVQKMLIARELGLH</sequence>
<dbReference type="Gene3D" id="1.20.140.10">
    <property type="entry name" value="Butyryl-CoA Dehydrogenase, subunit A, domain 3"/>
    <property type="match status" value="1"/>
</dbReference>
<reference evidence="3" key="1">
    <citation type="submission" date="2021-04" db="EMBL/GenBank/DDBJ databases">
        <title>Saccharothrix algeriensis WGS.</title>
        <authorList>
            <person name="Stuskova K."/>
            <person name="Hakalova E."/>
            <person name="Tebbal A.B."/>
            <person name="Eichmeier A."/>
        </authorList>
    </citation>
    <scope>NUCLEOTIDE SEQUENCE</scope>
    <source>
        <strain evidence="3">NRRL B-24137</strain>
    </source>
</reference>
<dbReference type="AlphaFoldDB" id="A0A8T8HTZ3"/>
<dbReference type="InterPro" id="IPR006089">
    <property type="entry name" value="Acyl-CoA_DH_CS"/>
</dbReference>
<feature type="non-terminal residue" evidence="3">
    <location>
        <position position="1"/>
    </location>
</feature>
<keyword evidence="1" id="KW-0285">Flavoprotein</keyword>
<evidence type="ECO:0000313" key="4">
    <source>
        <dbReference type="Proteomes" id="UP000671828"/>
    </source>
</evidence>
<gene>
    <name evidence="3" type="ORF">J7S33_20345</name>
</gene>
<proteinExistence type="predicted"/>
<dbReference type="InterPro" id="IPR036250">
    <property type="entry name" value="AcylCo_DH-like_C"/>
</dbReference>
<dbReference type="InterPro" id="IPR009075">
    <property type="entry name" value="AcylCo_DH/oxidase_C"/>
</dbReference>